<dbReference type="NCBIfam" id="TIGR04282">
    <property type="entry name" value="glyco_like_cofC"/>
    <property type="match status" value="1"/>
</dbReference>
<name>A0A219B5M5_9SPHN</name>
<dbReference type="EMBL" id="NFZT01000001">
    <property type="protein sequence ID" value="OWV33099.1"/>
    <property type="molecule type" value="Genomic_DNA"/>
</dbReference>
<evidence type="ECO:0000313" key="2">
    <source>
        <dbReference type="Proteomes" id="UP000198462"/>
    </source>
</evidence>
<dbReference type="Gene3D" id="3.90.550.10">
    <property type="entry name" value="Spore Coat Polysaccharide Biosynthesis Protein SpsA, Chain A"/>
    <property type="match status" value="1"/>
</dbReference>
<dbReference type="InterPro" id="IPR018641">
    <property type="entry name" value="Trfase_1_rSAM/seldom-assoc"/>
</dbReference>
<keyword evidence="2" id="KW-1185">Reference proteome</keyword>
<dbReference type="Pfam" id="PF09837">
    <property type="entry name" value="DUF2064"/>
    <property type="match status" value="1"/>
</dbReference>
<proteinExistence type="predicted"/>
<dbReference type="RefSeq" id="WP_088711887.1">
    <property type="nucleotide sequence ID" value="NZ_NFZT01000001.1"/>
</dbReference>
<dbReference type="OrthoDB" id="9798250at2"/>
<sequence length="199" mass="21800">MTEKLPTATLRPIIFARYPHSGQCKTRLIPALGADGAAELHRRLVERTLARLADLSPILSATGAQPDAFARWLGPIELRTQGNGDLGTRMRHAARNEPALIVGSDIPDIDPAQIVEAAQALHSNDLVLGPAEDGGFWLIAAKSWPAKLFEGVAWGRERACSEVTANADRLGWRTRHIGTLADLDRPEDLERWPALDPRR</sequence>
<evidence type="ECO:0008006" key="3">
    <source>
        <dbReference type="Google" id="ProtNLM"/>
    </source>
</evidence>
<gene>
    <name evidence="1" type="ORF">B5C34_06220</name>
</gene>
<dbReference type="SUPFAM" id="SSF53448">
    <property type="entry name" value="Nucleotide-diphospho-sugar transferases"/>
    <property type="match status" value="1"/>
</dbReference>
<protein>
    <recommendedName>
        <fullName evidence="3">Glycosyltransferase</fullName>
    </recommendedName>
</protein>
<evidence type="ECO:0000313" key="1">
    <source>
        <dbReference type="EMBL" id="OWV33099.1"/>
    </source>
</evidence>
<organism evidence="1 2">
    <name type="scientific">Pacificimonas flava</name>
    <dbReference type="NCBI Taxonomy" id="1234595"/>
    <lineage>
        <taxon>Bacteria</taxon>
        <taxon>Pseudomonadati</taxon>
        <taxon>Pseudomonadota</taxon>
        <taxon>Alphaproteobacteria</taxon>
        <taxon>Sphingomonadales</taxon>
        <taxon>Sphingosinicellaceae</taxon>
        <taxon>Pacificimonas</taxon>
    </lineage>
</organism>
<comment type="caution">
    <text evidence="1">The sequence shown here is derived from an EMBL/GenBank/DDBJ whole genome shotgun (WGS) entry which is preliminary data.</text>
</comment>
<accession>A0A219B5M5</accession>
<dbReference type="PANTHER" id="PTHR36529">
    <property type="entry name" value="SLL1095 PROTEIN"/>
    <property type="match status" value="1"/>
</dbReference>
<dbReference type="Proteomes" id="UP000198462">
    <property type="component" value="Unassembled WGS sequence"/>
</dbReference>
<dbReference type="AlphaFoldDB" id="A0A219B5M5"/>
<dbReference type="InterPro" id="IPR029044">
    <property type="entry name" value="Nucleotide-diphossugar_trans"/>
</dbReference>
<dbReference type="PANTHER" id="PTHR36529:SF1">
    <property type="entry name" value="GLYCOSYLTRANSFERASE"/>
    <property type="match status" value="1"/>
</dbReference>
<reference evidence="2" key="1">
    <citation type="submission" date="2017-05" db="EMBL/GenBank/DDBJ databases">
        <authorList>
            <person name="Lin X."/>
        </authorList>
    </citation>
    <scope>NUCLEOTIDE SEQUENCE [LARGE SCALE GENOMIC DNA]</scope>
    <source>
        <strain evidence="2">JLT2012</strain>
    </source>
</reference>